<name>A0A6P8BA67_PYRGI</name>
<evidence type="ECO:0000256" key="8">
    <source>
        <dbReference type="ARBA" id="ARBA00031747"/>
    </source>
</evidence>
<evidence type="ECO:0000256" key="4">
    <source>
        <dbReference type="ARBA" id="ARBA00023015"/>
    </source>
</evidence>
<comment type="subcellular location">
    <subcellularLocation>
        <location evidence="1">Nucleus</location>
    </subcellularLocation>
</comment>
<reference evidence="12" key="2">
    <citation type="submission" date="2019-10" db="EMBL/GenBank/DDBJ databases">
        <authorList>
            <consortium name="NCBI Genome Project"/>
        </authorList>
    </citation>
    <scope>NUCLEOTIDE SEQUENCE</scope>
    <source>
        <strain evidence="12">NI907</strain>
    </source>
</reference>
<feature type="region of interest" description="Disordered" evidence="9">
    <location>
        <begin position="1"/>
        <end position="210"/>
    </location>
</feature>
<feature type="compositionally biased region" description="Basic and acidic residues" evidence="9">
    <location>
        <begin position="496"/>
        <end position="510"/>
    </location>
</feature>
<reference evidence="12" key="1">
    <citation type="journal article" date="2019" name="Mol. Biol. Evol.">
        <title>Blast fungal genomes show frequent chromosomal changes, gene gains and losses, and effector gene turnover.</title>
        <authorList>
            <person name="Gomez Luciano L.B."/>
            <person name="Jason Tsai I."/>
            <person name="Chuma I."/>
            <person name="Tosa Y."/>
            <person name="Chen Y.H."/>
            <person name="Li J.Y."/>
            <person name="Li M.Y."/>
            <person name="Jade Lu M.Y."/>
            <person name="Nakayashiki H."/>
            <person name="Li W.H."/>
        </authorList>
    </citation>
    <scope>NUCLEOTIDE SEQUENCE</scope>
    <source>
        <strain evidence="12">NI907</strain>
    </source>
</reference>
<evidence type="ECO:0000313" key="11">
    <source>
        <dbReference type="Proteomes" id="UP000515153"/>
    </source>
</evidence>
<evidence type="ECO:0000256" key="5">
    <source>
        <dbReference type="ARBA" id="ARBA00023163"/>
    </source>
</evidence>
<evidence type="ECO:0000259" key="10">
    <source>
        <dbReference type="Pfam" id="PF05236"/>
    </source>
</evidence>
<dbReference type="Pfam" id="PF05236">
    <property type="entry name" value="TAF4"/>
    <property type="match status" value="1"/>
</dbReference>
<feature type="compositionally biased region" description="Low complexity" evidence="9">
    <location>
        <begin position="594"/>
        <end position="613"/>
    </location>
</feature>
<feature type="compositionally biased region" description="Pro residues" evidence="9">
    <location>
        <begin position="77"/>
        <end position="91"/>
    </location>
</feature>
<evidence type="ECO:0000256" key="7">
    <source>
        <dbReference type="ARBA" id="ARBA00025346"/>
    </source>
</evidence>
<feature type="region of interest" description="Disordered" evidence="9">
    <location>
        <begin position="555"/>
        <end position="574"/>
    </location>
</feature>
<dbReference type="GO" id="GO:0006352">
    <property type="term" value="P:DNA-templated transcription initiation"/>
    <property type="evidence" value="ECO:0007669"/>
    <property type="project" value="InterPro"/>
</dbReference>
<feature type="compositionally biased region" description="Polar residues" evidence="9">
    <location>
        <begin position="555"/>
        <end position="569"/>
    </location>
</feature>
<evidence type="ECO:0000256" key="3">
    <source>
        <dbReference type="ARBA" id="ARBA00017306"/>
    </source>
</evidence>
<keyword evidence="6" id="KW-0539">Nucleus</keyword>
<dbReference type="RefSeq" id="XP_030984061.1">
    <property type="nucleotide sequence ID" value="XM_031123739.1"/>
</dbReference>
<proteinExistence type="inferred from homology"/>
<accession>A0A6P8BA67</accession>
<keyword evidence="11" id="KW-1185">Reference proteome</keyword>
<dbReference type="GO" id="GO:0005669">
    <property type="term" value="C:transcription factor TFIID complex"/>
    <property type="evidence" value="ECO:0007669"/>
    <property type="project" value="InterPro"/>
</dbReference>
<keyword evidence="4" id="KW-0805">Transcription regulation</keyword>
<dbReference type="Proteomes" id="UP000515153">
    <property type="component" value="Unplaced"/>
</dbReference>
<reference evidence="12" key="3">
    <citation type="submission" date="2025-08" db="UniProtKB">
        <authorList>
            <consortium name="RefSeq"/>
        </authorList>
    </citation>
    <scope>IDENTIFICATION</scope>
    <source>
        <strain evidence="12">NI907</strain>
    </source>
</reference>
<evidence type="ECO:0000313" key="12">
    <source>
        <dbReference type="RefSeq" id="XP_030984061.1"/>
    </source>
</evidence>
<feature type="region of interest" description="Disordered" evidence="9">
    <location>
        <begin position="580"/>
        <end position="617"/>
    </location>
</feature>
<feature type="region of interest" description="Disordered" evidence="9">
    <location>
        <begin position="496"/>
        <end position="550"/>
    </location>
</feature>
<dbReference type="PRINTS" id="PR01217">
    <property type="entry name" value="PRICHEXTENSN"/>
</dbReference>
<feature type="compositionally biased region" description="Pro residues" evidence="9">
    <location>
        <begin position="51"/>
        <end position="69"/>
    </location>
</feature>
<evidence type="ECO:0000256" key="2">
    <source>
        <dbReference type="ARBA" id="ARBA00006178"/>
    </source>
</evidence>
<organism evidence="11 12">
    <name type="scientific">Pyricularia grisea</name>
    <name type="common">Crabgrass-specific blast fungus</name>
    <name type="synonym">Magnaporthe grisea</name>
    <dbReference type="NCBI Taxonomy" id="148305"/>
    <lineage>
        <taxon>Eukaryota</taxon>
        <taxon>Fungi</taxon>
        <taxon>Dikarya</taxon>
        <taxon>Ascomycota</taxon>
        <taxon>Pezizomycotina</taxon>
        <taxon>Sordariomycetes</taxon>
        <taxon>Sordariomycetidae</taxon>
        <taxon>Magnaporthales</taxon>
        <taxon>Pyriculariaceae</taxon>
        <taxon>Pyricularia</taxon>
    </lineage>
</organism>
<dbReference type="AlphaFoldDB" id="A0A6P8BA67"/>
<feature type="compositionally biased region" description="Polar residues" evidence="9">
    <location>
        <begin position="111"/>
        <end position="155"/>
    </location>
</feature>
<feature type="region of interest" description="Disordered" evidence="9">
    <location>
        <begin position="442"/>
        <end position="462"/>
    </location>
</feature>
<feature type="domain" description="Transcription initiation factor TFIID component TAF4 C-terminal" evidence="10">
    <location>
        <begin position="385"/>
        <end position="658"/>
    </location>
</feature>
<protein>
    <recommendedName>
        <fullName evidence="3">Transcription initiation factor TFIID subunit 4</fullName>
    </recommendedName>
    <alternativeName>
        <fullName evidence="8">TBP-associated factor 4</fullName>
    </alternativeName>
</protein>
<sequence>MAQPQHQIQLPPAPQRPFSPAQLSPSTIPHAHTQAPYPAGNPPNKKQRMSPAPPQSQPASPYVPSPVYAPSPAASATPPPQLNAASPPPMNPQIALPQPTTMAPPPQALTIPQQPTPYVNGNSLNSPGVKPTQQPMGLTMPSLTMPSRQPGTPSVASPAPLIPTTTPTPLTPAPVSSPYATATLAPMPSHPATPGGTMGPPSKPADRPQKEVEYDVNDSLNGTGIDLKEMEQDLVQFYAGSTRPEARTGFPANVPGSSASMYGAGLANQPAQLVGITDQAQFAAELAKSVWSEAAAKLATVRSQEVKNPFSNIAVIHSKASKIAKEYGIGLVLDPKTNGGMGKMKLDTEFAEPSVTVTQKVIDNEVVVNTSKSFLPADSFLAEQIGLLSIATKHRVRQLLEDADRVARTRQQTSHGIVPPEWMDVSAPITTVDASLAEQANSVNGDGSAASPRPNPLKRPLGAGVSQAAASLGLSAVMREQSKNERNAEEARLLKRQKRAEEEDRKKKGGGDSANPSRAGSVAPGTPGASSVAPETPKLTKKEERARAAQNKTMDWMNTASANSTTSHFLGQLSRKKKGKKYDWLTSGGSGASTPSRAGPGTPAAGAGAAPSRKAPESIALTVDGRYRLGSLRENSDKGKNIQLRDWITVLESDRLEVKALQAAYDKLDASAAT</sequence>
<dbReference type="KEGG" id="pgri:PgNI_03685"/>
<evidence type="ECO:0000256" key="6">
    <source>
        <dbReference type="ARBA" id="ARBA00023242"/>
    </source>
</evidence>
<dbReference type="InterPro" id="IPR007900">
    <property type="entry name" value="TAF4_C"/>
</dbReference>
<gene>
    <name evidence="12" type="ORF">PgNI_03685</name>
</gene>
<comment type="similarity">
    <text evidence="2">Belongs to the TAF4 family.</text>
</comment>
<comment type="function">
    <text evidence="7">Functions as a component of the DNA-binding general transcription factor complex TFIID. Binding of TFIID to a promoter (with or without TATA element) is the initial step in pre-initiation complex (PIC) formation. TFIID plays a key role in the regulation of gene expression by RNA polymerase II through different activities such as transcription activator interaction, core promoter recognition and selectivity, TFIIA and TFIIB interaction, chromatin modification (histone acetylation by TAF1), facilitation of DNA opening and initiation of transcription.</text>
</comment>
<evidence type="ECO:0000256" key="9">
    <source>
        <dbReference type="SAM" id="MobiDB-lite"/>
    </source>
</evidence>
<dbReference type="GeneID" id="41958648"/>
<keyword evidence="5" id="KW-0804">Transcription</keyword>
<feature type="compositionally biased region" description="Low complexity" evidence="9">
    <location>
        <begin position="156"/>
        <end position="178"/>
    </location>
</feature>
<feature type="compositionally biased region" description="Basic and acidic residues" evidence="9">
    <location>
        <begin position="538"/>
        <end position="547"/>
    </location>
</feature>
<evidence type="ECO:0000256" key="1">
    <source>
        <dbReference type="ARBA" id="ARBA00004123"/>
    </source>
</evidence>